<organism evidence="1 2">
    <name type="scientific">Daphnia magna</name>
    <dbReference type="NCBI Taxonomy" id="35525"/>
    <lineage>
        <taxon>Eukaryota</taxon>
        <taxon>Metazoa</taxon>
        <taxon>Ecdysozoa</taxon>
        <taxon>Arthropoda</taxon>
        <taxon>Crustacea</taxon>
        <taxon>Branchiopoda</taxon>
        <taxon>Diplostraca</taxon>
        <taxon>Cladocera</taxon>
        <taxon>Anomopoda</taxon>
        <taxon>Daphniidae</taxon>
        <taxon>Daphnia</taxon>
    </lineage>
</organism>
<dbReference type="Proteomes" id="UP000076858">
    <property type="component" value="Unassembled WGS sequence"/>
</dbReference>
<accession>A0A164F9M1</accession>
<proteinExistence type="predicted"/>
<gene>
    <name evidence="1" type="ORF">APZ42_007466</name>
</gene>
<dbReference type="EMBL" id="LRGB01020844">
    <property type="protein sequence ID" value="KZR97575.1"/>
    <property type="molecule type" value="Genomic_DNA"/>
</dbReference>
<dbReference type="AlphaFoldDB" id="A0A164F9M1"/>
<feature type="non-terminal residue" evidence="1">
    <location>
        <position position="144"/>
    </location>
</feature>
<comment type="caution">
    <text evidence="1">The sequence shown here is derived from an EMBL/GenBank/DDBJ whole genome shotgun (WGS) entry which is preliminary data.</text>
</comment>
<sequence>DFSKQKQMTVTSGPQELRPFRPFSAFKERTCLLRLVRQVRQVRQSLLPARVQIPSREIRTIAIVYATIAVGPERKRGGAQIETGTVEAGSAVEGRLSAALVVAHAATTATAVALAASAATVTVADRRAAIAPVQPSKPDRRTKS</sequence>
<feature type="non-terminal residue" evidence="1">
    <location>
        <position position="1"/>
    </location>
</feature>
<evidence type="ECO:0000313" key="2">
    <source>
        <dbReference type="Proteomes" id="UP000076858"/>
    </source>
</evidence>
<name>A0A164F9M1_9CRUS</name>
<evidence type="ECO:0000313" key="1">
    <source>
        <dbReference type="EMBL" id="KZR97575.1"/>
    </source>
</evidence>
<keyword evidence="2" id="KW-1185">Reference proteome</keyword>
<reference evidence="1 2" key="1">
    <citation type="submission" date="2016-03" db="EMBL/GenBank/DDBJ databases">
        <title>EvidentialGene: Evidence-directed Construction of Genes on Genomes.</title>
        <authorList>
            <person name="Gilbert D.G."/>
            <person name="Choi J.-H."/>
            <person name="Mockaitis K."/>
            <person name="Colbourne J."/>
            <person name="Pfrender M."/>
        </authorList>
    </citation>
    <scope>NUCLEOTIDE SEQUENCE [LARGE SCALE GENOMIC DNA]</scope>
    <source>
        <strain evidence="1 2">Xinb3</strain>
        <tissue evidence="1">Complete organism</tissue>
    </source>
</reference>
<protein>
    <submittedName>
        <fullName evidence="1">Uncharacterized protein</fullName>
    </submittedName>
</protein>